<dbReference type="EMBL" id="JOKM01000109">
    <property type="protein sequence ID" value="KGB20899.1"/>
    <property type="molecule type" value="Genomic_DNA"/>
</dbReference>
<dbReference type="PATRIC" id="fig|104102.7.peg.3335"/>
<comment type="caution">
    <text evidence="1">The sequence shown here is derived from an EMBL/GenBank/DDBJ whole genome shotgun (WGS) entry which is preliminary data.</text>
</comment>
<evidence type="ECO:0000313" key="1">
    <source>
        <dbReference type="EMBL" id="KGB20899.1"/>
    </source>
</evidence>
<dbReference type="STRING" id="104102.AtDm6_3383"/>
<keyword evidence="2" id="KW-1185">Reference proteome</keyword>
<sequence>MREPSIPQRNILGASLATTAAAVPVVASSSPAGGQDAALLDALVCAGTIVVTIRKSDWRCL</sequence>
<dbReference type="RefSeq" id="WP_035382347.1">
    <property type="nucleotide sequence ID" value="NZ_JACAOJ010000022.1"/>
</dbReference>
<organism evidence="1 2">
    <name type="scientific">Acetobacter tropicalis</name>
    <dbReference type="NCBI Taxonomy" id="104102"/>
    <lineage>
        <taxon>Bacteria</taxon>
        <taxon>Pseudomonadati</taxon>
        <taxon>Pseudomonadota</taxon>
        <taxon>Alphaproteobacteria</taxon>
        <taxon>Acetobacterales</taxon>
        <taxon>Acetobacteraceae</taxon>
        <taxon>Acetobacter</taxon>
    </lineage>
</organism>
<proteinExistence type="predicted"/>
<reference evidence="1 2" key="1">
    <citation type="submission" date="2014-06" db="EMBL/GenBank/DDBJ databases">
        <title>Functional and comparative genomic analyses of the Drosophila gut microbiota identify candidate symbiosis factors.</title>
        <authorList>
            <person name="Newell P.D."/>
            <person name="Chaston J.M."/>
            <person name="Douglas A.E."/>
        </authorList>
    </citation>
    <scope>NUCLEOTIDE SEQUENCE [LARGE SCALE GENOMIC DNA]</scope>
    <source>
        <strain evidence="1 2">DmCS_006</strain>
    </source>
</reference>
<name>A0A094YJV2_9PROT</name>
<dbReference type="AlphaFoldDB" id="A0A094YJV2"/>
<evidence type="ECO:0000313" key="2">
    <source>
        <dbReference type="Proteomes" id="UP000029448"/>
    </source>
</evidence>
<dbReference type="GeneID" id="89477872"/>
<protein>
    <submittedName>
        <fullName evidence="1">Uncharacterized protein</fullName>
    </submittedName>
</protein>
<gene>
    <name evidence="1" type="ORF">AtDm6_3383</name>
</gene>
<accession>A0A094YJV2</accession>
<dbReference type="Proteomes" id="UP000029448">
    <property type="component" value="Unassembled WGS sequence"/>
</dbReference>